<name>A0ABY9APC7_PARCI</name>
<organism evidence="2 3">
    <name type="scientific">Paracidovorax citrulli</name>
    <name type="common">Acidovorax citrulli</name>
    <dbReference type="NCBI Taxonomy" id="80869"/>
    <lineage>
        <taxon>Bacteria</taxon>
        <taxon>Pseudomonadati</taxon>
        <taxon>Pseudomonadota</taxon>
        <taxon>Betaproteobacteria</taxon>
        <taxon>Burkholderiales</taxon>
        <taxon>Comamonadaceae</taxon>
        <taxon>Paracidovorax</taxon>
    </lineage>
</organism>
<reference evidence="2 3" key="1">
    <citation type="submission" date="2023-06" db="EMBL/GenBank/DDBJ databases">
        <authorList>
            <person name="Ham H."/>
            <person name="Park D.S."/>
        </authorList>
    </citation>
    <scope>NUCLEOTIDE SEQUENCE [LARGE SCALE GENOMIC DNA]</scope>
    <source>
        <strain evidence="2 3">KACC 17005</strain>
    </source>
</reference>
<dbReference type="InterPro" id="IPR004843">
    <property type="entry name" value="Calcineurin-like_PHP"/>
</dbReference>
<dbReference type="Pfam" id="PF00149">
    <property type="entry name" value="Metallophos"/>
    <property type="match status" value="1"/>
</dbReference>
<keyword evidence="2" id="KW-0436">Ligase</keyword>
<dbReference type="GO" id="GO:0016874">
    <property type="term" value="F:ligase activity"/>
    <property type="evidence" value="ECO:0007669"/>
    <property type="project" value="UniProtKB-KW"/>
</dbReference>
<dbReference type="GO" id="GO:0004519">
    <property type="term" value="F:endonuclease activity"/>
    <property type="evidence" value="ECO:0007669"/>
    <property type="project" value="UniProtKB-KW"/>
</dbReference>
<dbReference type="NCBIfam" id="TIGR04123">
    <property type="entry name" value="P_estr_lig_assc"/>
    <property type="match status" value="1"/>
</dbReference>
<dbReference type="PANTHER" id="PTHR39323:SF1">
    <property type="entry name" value="BLR1149 PROTEIN"/>
    <property type="match status" value="1"/>
</dbReference>
<evidence type="ECO:0000259" key="1">
    <source>
        <dbReference type="Pfam" id="PF00149"/>
    </source>
</evidence>
<dbReference type="RefSeq" id="WP_011793561.1">
    <property type="nucleotide sequence ID" value="NZ_CP023687.1"/>
</dbReference>
<proteinExistence type="predicted"/>
<dbReference type="InterPro" id="IPR026336">
    <property type="entry name" value="PdeM-like"/>
</dbReference>
<evidence type="ECO:0000313" key="3">
    <source>
        <dbReference type="Proteomes" id="UP001242732"/>
    </source>
</evidence>
<keyword evidence="3" id="KW-1185">Reference proteome</keyword>
<keyword evidence="2" id="KW-0255">Endonuclease</keyword>
<dbReference type="Proteomes" id="UP001242732">
    <property type="component" value="Chromosome"/>
</dbReference>
<dbReference type="EMBL" id="CP127363">
    <property type="protein sequence ID" value="WIY48663.1"/>
    <property type="molecule type" value="Genomic_DNA"/>
</dbReference>
<dbReference type="GO" id="GO:0016787">
    <property type="term" value="F:hydrolase activity"/>
    <property type="evidence" value="ECO:0007669"/>
    <property type="project" value="UniProtKB-KW"/>
</dbReference>
<dbReference type="Gene3D" id="3.60.21.10">
    <property type="match status" value="1"/>
</dbReference>
<evidence type="ECO:0000313" key="2">
    <source>
        <dbReference type="EMBL" id="WIY48663.1"/>
    </source>
</evidence>
<dbReference type="EC" id="3.1.-.-" evidence="2"/>
<dbReference type="InterPro" id="IPR029052">
    <property type="entry name" value="Metallo-depent_PP-like"/>
</dbReference>
<keyword evidence="2" id="KW-0378">Hydrolase</keyword>
<dbReference type="PANTHER" id="PTHR39323">
    <property type="entry name" value="BLR1149 PROTEIN"/>
    <property type="match status" value="1"/>
</dbReference>
<sequence length="258" mass="26830">MPAPGRPVRDNGASLIVVHGPLQLTGASATVHLAGTEVRLLAGHALWWPDGRTLFVADVHLGKADTFRARGLPVPSGTTRDNLARLSALVAEQGAQRLVVLGDFLHAAEARSPTVLASLAAWRAMHAALEVVLVRGNHDSHAGDPPAELGIAIVDEPWPLGPFACCHHPQRHAALHVLAGHVHPAMVLRGPGRDALRLPCFVVDAAEGSDAGATLLPAFGEFTGGQVLAPMAGRRLFAVGGGRVWPVPSAATNASLRA</sequence>
<keyword evidence="2" id="KW-0540">Nuclease</keyword>
<feature type="domain" description="Calcineurin-like phosphoesterase" evidence="1">
    <location>
        <begin position="52"/>
        <end position="144"/>
    </location>
</feature>
<dbReference type="CDD" id="cd07391">
    <property type="entry name" value="MPP_PF1019"/>
    <property type="match status" value="1"/>
</dbReference>
<gene>
    <name evidence="2" type="primary">pdeM</name>
    <name evidence="2" type="ORF">QRO08_23070</name>
</gene>
<dbReference type="SUPFAM" id="SSF56300">
    <property type="entry name" value="Metallo-dependent phosphatases"/>
    <property type="match status" value="1"/>
</dbReference>
<protein>
    <submittedName>
        <fullName evidence="2">Ligase-associated DNA damage response endonuclease PdeM</fullName>
        <ecNumber evidence="2">3.1.-.-</ecNumber>
    </submittedName>
</protein>
<accession>A0ABY9APC7</accession>